<sequence>MLTGGKVLSVPICDHVAGSKASITLTRYVSRLGTTCIKTERHTFLVGKALQAIIGCLATT</sequence>
<proteinExistence type="predicted"/>
<keyword evidence="2" id="KW-1185">Reference proteome</keyword>
<protein>
    <submittedName>
        <fullName evidence="1">Uncharacterized protein</fullName>
    </submittedName>
</protein>
<accession>A0ABM6QB77</accession>
<dbReference type="Proteomes" id="UP000233458">
    <property type="component" value="Chromosome"/>
</dbReference>
<dbReference type="EMBL" id="CP024199">
    <property type="protein sequence ID" value="AUG53824.1"/>
    <property type="molecule type" value="Genomic_DNA"/>
</dbReference>
<reference evidence="1 2" key="1">
    <citation type="submission" date="2017-10" db="EMBL/GenBank/DDBJ databases">
        <title>Biodiversity and function of Thalassospira species in the particle-attached aromatic-hydrocarbon-degrading consortia from the surface seawater of the China South Sea.</title>
        <authorList>
            <person name="Dong C."/>
            <person name="Liu R."/>
            <person name="Shao Z."/>
        </authorList>
    </citation>
    <scope>NUCLEOTIDE SEQUENCE [LARGE SCALE GENOMIC DNA]</scope>
    <source>
        <strain evidence="1 2">CSC3H3</strain>
    </source>
</reference>
<gene>
    <name evidence="1" type="ORF">CSC3H3_14720</name>
</gene>
<organism evidence="1 2">
    <name type="scientific">Thalassospira marina</name>
    <dbReference type="NCBI Taxonomy" id="2048283"/>
    <lineage>
        <taxon>Bacteria</taxon>
        <taxon>Pseudomonadati</taxon>
        <taxon>Pseudomonadota</taxon>
        <taxon>Alphaproteobacteria</taxon>
        <taxon>Rhodospirillales</taxon>
        <taxon>Thalassospiraceae</taxon>
        <taxon>Thalassospira</taxon>
    </lineage>
</organism>
<evidence type="ECO:0000313" key="2">
    <source>
        <dbReference type="Proteomes" id="UP000233458"/>
    </source>
</evidence>
<name>A0ABM6QB77_9PROT</name>
<evidence type="ECO:0000313" key="1">
    <source>
        <dbReference type="EMBL" id="AUG53824.1"/>
    </source>
</evidence>